<evidence type="ECO:0000256" key="2">
    <source>
        <dbReference type="SAM" id="SignalP"/>
    </source>
</evidence>
<protein>
    <submittedName>
        <fullName evidence="3">ATP/GTP-binding protein</fullName>
    </submittedName>
</protein>
<accession>A0ABZ1F9G6</accession>
<name>A0ABZ1F9G6_9ACTN</name>
<organism evidence="3 4">
    <name type="scientific">Streptomyces decoyicus</name>
    <dbReference type="NCBI Taxonomy" id="249567"/>
    <lineage>
        <taxon>Bacteria</taxon>
        <taxon>Bacillati</taxon>
        <taxon>Actinomycetota</taxon>
        <taxon>Actinomycetes</taxon>
        <taxon>Kitasatosporales</taxon>
        <taxon>Streptomycetaceae</taxon>
        <taxon>Streptomyces</taxon>
    </lineage>
</organism>
<dbReference type="EMBL" id="CP109106">
    <property type="protein sequence ID" value="WSB66563.1"/>
    <property type="molecule type" value="Genomic_DNA"/>
</dbReference>
<gene>
    <name evidence="3" type="ORF">OG863_00335</name>
</gene>
<reference evidence="3 4" key="1">
    <citation type="submission" date="2022-10" db="EMBL/GenBank/DDBJ databases">
        <title>The complete genomes of actinobacterial strains from the NBC collection.</title>
        <authorList>
            <person name="Joergensen T.S."/>
            <person name="Alvarez Arevalo M."/>
            <person name="Sterndorff E.B."/>
            <person name="Faurdal D."/>
            <person name="Vuksanovic O."/>
            <person name="Mourched A.-S."/>
            <person name="Charusanti P."/>
            <person name="Shaw S."/>
            <person name="Blin K."/>
            <person name="Weber T."/>
        </authorList>
    </citation>
    <scope>NUCLEOTIDE SEQUENCE [LARGE SCALE GENOMIC DNA]</scope>
    <source>
        <strain evidence="3 4">NBC 01774</strain>
    </source>
</reference>
<keyword evidence="2" id="KW-0732">Signal</keyword>
<sequence>MLRRRGASITAALLIAATVSGNAYAADNPKPGTGSADCTMFSCRVEAKEPGSSGRGQQTNTGGSNSSDGKGRTSPVTCTYKKAAPQPPAGSPDWEGHKPGDGAVYEQTCRYKNSDDFSIMRMVWAANPPKGGVDPAVLAQRAVDKMRLRGPAIGIVPKPGGHGLVGLPVWMWTAKTPEAYGPNTATASTGAVTVTATAKVDQIVWDMGDGHQVTCTTAGTPYKSSYGKQSSPDCGYRYRHSSKDEPGKKYPVTATATWSIDWRGGGQTGQITQTRQSQTQVSIGQLKVLN</sequence>
<evidence type="ECO:0000313" key="3">
    <source>
        <dbReference type="EMBL" id="WSB66563.1"/>
    </source>
</evidence>
<feature type="region of interest" description="Disordered" evidence="1">
    <location>
        <begin position="48"/>
        <end position="101"/>
    </location>
</feature>
<feature type="chain" id="PRO_5045545368" evidence="2">
    <location>
        <begin position="26"/>
        <end position="290"/>
    </location>
</feature>
<evidence type="ECO:0000313" key="4">
    <source>
        <dbReference type="Proteomes" id="UP001344251"/>
    </source>
</evidence>
<feature type="compositionally biased region" description="Polar residues" evidence="1">
    <location>
        <begin position="55"/>
        <end position="68"/>
    </location>
</feature>
<dbReference type="Proteomes" id="UP001344251">
    <property type="component" value="Chromosome"/>
</dbReference>
<feature type="signal peptide" evidence="2">
    <location>
        <begin position="1"/>
        <end position="25"/>
    </location>
</feature>
<keyword evidence="4" id="KW-1185">Reference proteome</keyword>
<evidence type="ECO:0000256" key="1">
    <source>
        <dbReference type="SAM" id="MobiDB-lite"/>
    </source>
</evidence>
<dbReference type="RefSeq" id="WP_326615677.1">
    <property type="nucleotide sequence ID" value="NZ_CP109106.1"/>
</dbReference>
<proteinExistence type="predicted"/>